<dbReference type="PROSITE" id="PS50005">
    <property type="entry name" value="TPR"/>
    <property type="match status" value="1"/>
</dbReference>
<feature type="compositionally biased region" description="Basic and acidic residues" evidence="2">
    <location>
        <begin position="1"/>
        <end position="18"/>
    </location>
</feature>
<dbReference type="InterPro" id="IPR011990">
    <property type="entry name" value="TPR-like_helical_dom_sf"/>
</dbReference>
<dbReference type="Gene3D" id="1.25.40.10">
    <property type="entry name" value="Tetratricopeptide repeat domain"/>
    <property type="match status" value="3"/>
</dbReference>
<feature type="compositionally biased region" description="Polar residues" evidence="2">
    <location>
        <begin position="150"/>
        <end position="176"/>
    </location>
</feature>
<feature type="region of interest" description="Disordered" evidence="2">
    <location>
        <begin position="1"/>
        <end position="41"/>
    </location>
</feature>
<keyword evidence="4" id="KW-1185">Reference proteome</keyword>
<organism evidence="3 4">
    <name type="scientific">Macleaya cordata</name>
    <name type="common">Five-seeded plume-poppy</name>
    <name type="synonym">Bocconia cordata</name>
    <dbReference type="NCBI Taxonomy" id="56857"/>
    <lineage>
        <taxon>Eukaryota</taxon>
        <taxon>Viridiplantae</taxon>
        <taxon>Streptophyta</taxon>
        <taxon>Embryophyta</taxon>
        <taxon>Tracheophyta</taxon>
        <taxon>Spermatophyta</taxon>
        <taxon>Magnoliopsida</taxon>
        <taxon>Ranunculales</taxon>
        <taxon>Papaveraceae</taxon>
        <taxon>Papaveroideae</taxon>
        <taxon>Macleaya</taxon>
    </lineage>
</organism>
<dbReference type="InParanoid" id="A0A200QHB2"/>
<comment type="caution">
    <text evidence="3">The sequence shown here is derived from an EMBL/GenBank/DDBJ whole genome shotgun (WGS) entry which is preliminary data.</text>
</comment>
<evidence type="ECO:0000313" key="4">
    <source>
        <dbReference type="Proteomes" id="UP000195402"/>
    </source>
</evidence>
<gene>
    <name evidence="3" type="ORF">BVC80_1753g36</name>
</gene>
<evidence type="ECO:0000313" key="3">
    <source>
        <dbReference type="EMBL" id="OVA09839.1"/>
    </source>
</evidence>
<evidence type="ECO:0000256" key="1">
    <source>
        <dbReference type="PROSITE-ProRule" id="PRU00339"/>
    </source>
</evidence>
<dbReference type="AlphaFoldDB" id="A0A200QHB2"/>
<keyword evidence="1" id="KW-0802">TPR repeat</keyword>
<feature type="compositionally biased region" description="Polar residues" evidence="2">
    <location>
        <begin position="21"/>
        <end position="41"/>
    </location>
</feature>
<dbReference type="Pfam" id="PF13176">
    <property type="entry name" value="TPR_7"/>
    <property type="match status" value="1"/>
</dbReference>
<dbReference type="STRING" id="56857.A0A200QHB2"/>
<accession>A0A200QHB2</accession>
<dbReference type="FunCoup" id="A0A200QHB2">
    <property type="interactions" value="24"/>
</dbReference>
<dbReference type="InterPro" id="IPR019734">
    <property type="entry name" value="TPR_rpt"/>
</dbReference>
<name>A0A200QHB2_MACCD</name>
<protein>
    <submittedName>
        <fullName evidence="3">Tetratricopeptide repeat-containing domain</fullName>
    </submittedName>
</protein>
<dbReference type="Proteomes" id="UP000195402">
    <property type="component" value="Unassembled WGS sequence"/>
</dbReference>
<dbReference type="Pfam" id="PF13181">
    <property type="entry name" value="TPR_8"/>
    <property type="match status" value="1"/>
</dbReference>
<reference evidence="3 4" key="1">
    <citation type="journal article" date="2017" name="Mol. Plant">
        <title>The Genome of Medicinal Plant Macleaya cordata Provides New Insights into Benzylisoquinoline Alkaloids Metabolism.</title>
        <authorList>
            <person name="Liu X."/>
            <person name="Liu Y."/>
            <person name="Huang P."/>
            <person name="Ma Y."/>
            <person name="Qing Z."/>
            <person name="Tang Q."/>
            <person name="Cao H."/>
            <person name="Cheng P."/>
            <person name="Zheng Y."/>
            <person name="Yuan Z."/>
            <person name="Zhou Y."/>
            <person name="Liu J."/>
            <person name="Tang Z."/>
            <person name="Zhuo Y."/>
            <person name="Zhang Y."/>
            <person name="Yu L."/>
            <person name="Huang J."/>
            <person name="Yang P."/>
            <person name="Peng Q."/>
            <person name="Zhang J."/>
            <person name="Jiang W."/>
            <person name="Zhang Z."/>
            <person name="Lin K."/>
            <person name="Ro D.K."/>
            <person name="Chen X."/>
            <person name="Xiong X."/>
            <person name="Shang Y."/>
            <person name="Huang S."/>
            <person name="Zeng J."/>
        </authorList>
    </citation>
    <scope>NUCLEOTIDE SEQUENCE [LARGE SCALE GENOMIC DNA]</scope>
    <source>
        <strain evidence="4">cv. BLH2017</strain>
        <tissue evidence="3">Root</tissue>
    </source>
</reference>
<dbReference type="Pfam" id="PF13424">
    <property type="entry name" value="TPR_12"/>
    <property type="match status" value="3"/>
</dbReference>
<feature type="compositionally biased region" description="Basic and acidic residues" evidence="2">
    <location>
        <begin position="96"/>
        <end position="118"/>
    </location>
</feature>
<evidence type="ECO:0000256" key="2">
    <source>
        <dbReference type="SAM" id="MobiDB-lite"/>
    </source>
</evidence>
<dbReference type="SMART" id="SM00028">
    <property type="entry name" value="TPR"/>
    <property type="match status" value="9"/>
</dbReference>
<feature type="region of interest" description="Disordered" evidence="2">
    <location>
        <begin position="79"/>
        <end position="198"/>
    </location>
</feature>
<proteinExistence type="predicted"/>
<dbReference type="EMBL" id="MVGT01002045">
    <property type="protein sequence ID" value="OVA09839.1"/>
    <property type="molecule type" value="Genomic_DNA"/>
</dbReference>
<dbReference type="SUPFAM" id="SSF48452">
    <property type="entry name" value="TPR-like"/>
    <property type="match status" value="2"/>
</dbReference>
<dbReference type="OMA" id="CIATHEA"/>
<sequence>MPGVEMDRENEINGDKVVNELNDSSEPLKESSTWNMSPRSTLSIQSSSIEALNLPADSETDNSIKQLYDYVCEMQSSDQFPSRSIFGSDSEESRDDSELQHFVRGEVRREEEVVKSEDNIEGLSISNKENQSPRDKSKKIGKSPSARVKSVSSLQFKPHSQLQLDSNASGKSSPRSKISLGRPPTDKQNCKNSRKSNAGVVPIKERRNFALGCVDLQSINENSSEESLNDPRLGPRLLKQASDLISSKDDREKALELAILASRSFEICAKGKPSLQLVMSLHAIAAIYCKLGEFSEAILFLKRSIEIPVIEQGQDHALAKFAGHMQLGDTYAMLGQLENSIECYKMGLEVQKQVLGELDPKVGETYRFLAEAHIQALQFDEAEKLCRMALEIHRENGASSIEEAADRRLMGLIYETKGYHDVALEHLLLASMAMVTNGQEMEVASVDCSIGDAYLSLSRYNEAVFAYENSLTMYKTTKGENHPSVASVYVRLADLYNKMGKGKESKSYCENALQIYENPIPGTSPEEMAIGLTDVSAIYESMNHLEKAFELLQKALKMYEDAHSQPNTIAGIEAQMGVLYYMLGNHSDSYNSFKNAITKLRACGEKKSALFGITLNQMGLTCVQLNSIKEAADLFEEAMSILKKEYGPYHPDTLGVYSNLAGTYDAIGRWDDAIEILEFVVRMREEKLGTANPEVDDEKRRLTQLLKEAGRVQNREARSLKTLFDTNSDTIQNDGVKVFQRGRRERRTVSWTN</sequence>
<dbReference type="PANTHER" id="PTHR46284">
    <property type="entry name" value="PROTEIN KINESIN LIGHT CHAIN-RELATED 3"/>
    <property type="match status" value="1"/>
</dbReference>
<dbReference type="OrthoDB" id="5986190at2759"/>
<dbReference type="PANTHER" id="PTHR46284:SF5">
    <property type="entry name" value="PROTEIN KINESIN LIGHT CHAIN-RELATED 3"/>
    <property type="match status" value="1"/>
</dbReference>
<feature type="repeat" description="TPR" evidence="1">
    <location>
        <begin position="529"/>
        <end position="562"/>
    </location>
</feature>